<dbReference type="HOGENOM" id="CLU_163330_0_0_9"/>
<keyword evidence="1" id="KW-1133">Transmembrane helix</keyword>
<organism evidence="2 3">
    <name type="scientific">Paenibacillus borealis</name>
    <dbReference type="NCBI Taxonomy" id="160799"/>
    <lineage>
        <taxon>Bacteria</taxon>
        <taxon>Bacillati</taxon>
        <taxon>Bacillota</taxon>
        <taxon>Bacilli</taxon>
        <taxon>Bacillales</taxon>
        <taxon>Paenibacillaceae</taxon>
        <taxon>Paenibacillus</taxon>
    </lineage>
</organism>
<dbReference type="AlphaFoldDB" id="A0A089L6J0"/>
<dbReference type="RefSeq" id="WP_042210729.1">
    <property type="nucleotide sequence ID" value="NZ_CP009285.1"/>
</dbReference>
<feature type="transmembrane region" description="Helical" evidence="1">
    <location>
        <begin position="67"/>
        <end position="89"/>
    </location>
</feature>
<feature type="transmembrane region" description="Helical" evidence="1">
    <location>
        <begin position="12"/>
        <end position="30"/>
    </location>
</feature>
<dbReference type="KEGG" id="pbd:PBOR_05110"/>
<evidence type="ECO:0000313" key="3">
    <source>
        <dbReference type="Proteomes" id="UP000029518"/>
    </source>
</evidence>
<evidence type="ECO:0000256" key="1">
    <source>
        <dbReference type="SAM" id="Phobius"/>
    </source>
</evidence>
<protein>
    <submittedName>
        <fullName evidence="2">Uncharacterized protein</fullName>
    </submittedName>
</protein>
<dbReference type="Proteomes" id="UP000029518">
    <property type="component" value="Chromosome"/>
</dbReference>
<keyword evidence="1" id="KW-0472">Membrane</keyword>
<keyword evidence="1" id="KW-0812">Transmembrane</keyword>
<accession>A0A089L6J0</accession>
<name>A0A089L6J0_PAEBO</name>
<proteinExistence type="predicted"/>
<feature type="transmembrane region" description="Helical" evidence="1">
    <location>
        <begin position="95"/>
        <end position="115"/>
    </location>
</feature>
<keyword evidence="3" id="KW-1185">Reference proteome</keyword>
<evidence type="ECO:0000313" key="2">
    <source>
        <dbReference type="EMBL" id="AIQ56382.1"/>
    </source>
</evidence>
<feature type="transmembrane region" description="Helical" evidence="1">
    <location>
        <begin position="42"/>
        <end position="60"/>
    </location>
</feature>
<sequence length="124" mass="13513">MNKLNLTPLSRKLLLHTVIYLVLFLVIPYFQSGGSGVMEDFGTWLLLLVLVNPAAVLILAADSGLKLGFNLLVCLLPLPLFVLSIYVLFDGSGALFYGIMYSVIALISNGIAASVRRRKKGETK</sequence>
<reference evidence="2" key="1">
    <citation type="submission" date="2014-08" db="EMBL/GenBank/DDBJ databases">
        <title>Comparative genomics of the Paenibacillus odorifer group.</title>
        <authorList>
            <person name="den Bakker H.C."/>
            <person name="Tsai Y.-C.Y.-C."/>
            <person name="Martin N."/>
            <person name="Korlach J."/>
            <person name="Wiedmann M."/>
        </authorList>
    </citation>
    <scope>NUCLEOTIDE SEQUENCE [LARGE SCALE GENOMIC DNA]</scope>
    <source>
        <strain evidence="2">DSM 13188</strain>
    </source>
</reference>
<gene>
    <name evidence="2" type="ORF">PBOR_05110</name>
</gene>
<dbReference type="EMBL" id="CP009285">
    <property type="protein sequence ID" value="AIQ56382.1"/>
    <property type="molecule type" value="Genomic_DNA"/>
</dbReference>
<dbReference type="OrthoDB" id="2619350at2"/>